<keyword evidence="8" id="KW-1185">Reference proteome</keyword>
<dbReference type="RefSeq" id="XP_033581113.1">
    <property type="nucleotide sequence ID" value="XM_033713521.1"/>
</dbReference>
<dbReference type="InterPro" id="IPR027370">
    <property type="entry name" value="Znf-RING_euk"/>
</dbReference>
<dbReference type="EMBL" id="MU003695">
    <property type="protein sequence ID" value="KAF2814149.1"/>
    <property type="molecule type" value="Genomic_DNA"/>
</dbReference>
<feature type="region of interest" description="Disordered" evidence="5">
    <location>
        <begin position="1"/>
        <end position="56"/>
    </location>
</feature>
<gene>
    <name evidence="7 9" type="ORF">BDZ99DRAFT_232181</name>
</gene>
<evidence type="ECO:0000256" key="3">
    <source>
        <dbReference type="ARBA" id="ARBA00022833"/>
    </source>
</evidence>
<evidence type="ECO:0000313" key="7">
    <source>
        <dbReference type="EMBL" id="KAF2814149.1"/>
    </source>
</evidence>
<dbReference type="OrthoDB" id="8062037at2759"/>
<dbReference type="InterPro" id="IPR001841">
    <property type="entry name" value="Znf_RING"/>
</dbReference>
<keyword evidence="3" id="KW-0862">Zinc</keyword>
<name>A0A6A6Z088_9PEZI</name>
<evidence type="ECO:0000313" key="8">
    <source>
        <dbReference type="Proteomes" id="UP000504636"/>
    </source>
</evidence>
<proteinExistence type="predicted"/>
<reference evidence="7 9" key="1">
    <citation type="journal article" date="2020" name="Stud. Mycol.">
        <title>101 Dothideomycetes genomes: a test case for predicting lifestyles and emergence of pathogens.</title>
        <authorList>
            <person name="Haridas S."/>
            <person name="Albert R."/>
            <person name="Binder M."/>
            <person name="Bloem J."/>
            <person name="Labutti K."/>
            <person name="Salamov A."/>
            <person name="Andreopoulos B."/>
            <person name="Baker S."/>
            <person name="Barry K."/>
            <person name="Bills G."/>
            <person name="Bluhm B."/>
            <person name="Cannon C."/>
            <person name="Castanera R."/>
            <person name="Culley D."/>
            <person name="Daum C."/>
            <person name="Ezra D."/>
            <person name="Gonzalez J."/>
            <person name="Henrissat B."/>
            <person name="Kuo A."/>
            <person name="Liang C."/>
            <person name="Lipzen A."/>
            <person name="Lutzoni F."/>
            <person name="Magnuson J."/>
            <person name="Mondo S."/>
            <person name="Nolan M."/>
            <person name="Ohm R."/>
            <person name="Pangilinan J."/>
            <person name="Park H.-J."/>
            <person name="Ramirez L."/>
            <person name="Alfaro M."/>
            <person name="Sun H."/>
            <person name="Tritt A."/>
            <person name="Yoshinaga Y."/>
            <person name="Zwiers L.-H."/>
            <person name="Turgeon B."/>
            <person name="Goodwin S."/>
            <person name="Spatafora J."/>
            <person name="Crous P."/>
            <person name="Grigoriev I."/>
        </authorList>
    </citation>
    <scope>NUCLEOTIDE SEQUENCE</scope>
    <source>
        <strain evidence="7 9">CBS 304.34</strain>
    </source>
</reference>
<evidence type="ECO:0000256" key="1">
    <source>
        <dbReference type="ARBA" id="ARBA00022723"/>
    </source>
</evidence>
<dbReference type="PROSITE" id="PS50089">
    <property type="entry name" value="ZF_RING_2"/>
    <property type="match status" value="1"/>
</dbReference>
<reference evidence="9" key="2">
    <citation type="submission" date="2020-04" db="EMBL/GenBank/DDBJ databases">
        <authorList>
            <consortium name="NCBI Genome Project"/>
        </authorList>
    </citation>
    <scope>NUCLEOTIDE SEQUENCE</scope>
    <source>
        <strain evidence="9">CBS 304.34</strain>
    </source>
</reference>
<feature type="region of interest" description="Disordered" evidence="5">
    <location>
        <begin position="72"/>
        <end position="97"/>
    </location>
</feature>
<keyword evidence="1" id="KW-0479">Metal-binding</keyword>
<keyword evidence="2 4" id="KW-0863">Zinc-finger</keyword>
<dbReference type="PANTHER" id="PTHR21540">
    <property type="entry name" value="RING FINGER AND SWIM DOMAIN-CONTAINING PROTEIN 2"/>
    <property type="match status" value="1"/>
</dbReference>
<dbReference type="SUPFAM" id="SSF57850">
    <property type="entry name" value="RING/U-box"/>
    <property type="match status" value="1"/>
</dbReference>
<feature type="domain" description="RING-type" evidence="6">
    <location>
        <begin position="306"/>
        <end position="365"/>
    </location>
</feature>
<sequence>MPRGRLDSSDDSWELVPQRKTRRLGKGNAQEYVVSSNKPNPDDTPKPNGIPEPNEMLQPTQILRLNEIRRLGNSEPSDIPDPHETRRRLNEPGRRDEMRQPTQILIVNEIRRLDGSEPSDIPDPHGMRRRLTELGRRDSSLPILWHPVEALRLRCVQCCEGESYTRHRGCRALLDVKALTAMVRVCDAMATTQPDPAALLPDLQLLARLCLCTSHTGQIARFVQNWETLLREAYPRSVVAAQPQPRIVPSRHPDHDSHLELARKLRALDRAAQETAPAAAAQTAKAIRCPLWKATHVPRRPVEGECPICREDMDDPVVLTWCKTGCGRTFHRECVDIWRKEWSRIEEQSRWHYDERQSFSCGMCRSMWVECGCDEVKEGVQEVVQEEEVGVLEALKLFWEECGKPGLRELIEWGVRYCGW</sequence>
<evidence type="ECO:0000256" key="4">
    <source>
        <dbReference type="PROSITE-ProRule" id="PRU00175"/>
    </source>
</evidence>
<evidence type="ECO:0000256" key="2">
    <source>
        <dbReference type="ARBA" id="ARBA00022771"/>
    </source>
</evidence>
<dbReference type="InterPro" id="IPR013083">
    <property type="entry name" value="Znf_RING/FYVE/PHD"/>
</dbReference>
<dbReference type="PANTHER" id="PTHR21540:SF0">
    <property type="entry name" value="PHD FAMILY PROTEIN"/>
    <property type="match status" value="1"/>
</dbReference>
<evidence type="ECO:0000313" key="9">
    <source>
        <dbReference type="RefSeq" id="XP_033581113.1"/>
    </source>
</evidence>
<dbReference type="Pfam" id="PF13445">
    <property type="entry name" value="zf-RING_UBOX"/>
    <property type="match status" value="1"/>
</dbReference>
<dbReference type="GO" id="GO:0061630">
    <property type="term" value="F:ubiquitin protein ligase activity"/>
    <property type="evidence" value="ECO:0007669"/>
    <property type="project" value="InterPro"/>
</dbReference>
<protein>
    <recommendedName>
        <fullName evidence="6">RING-type domain-containing protein</fullName>
    </recommendedName>
</protein>
<evidence type="ECO:0000256" key="5">
    <source>
        <dbReference type="SAM" id="MobiDB-lite"/>
    </source>
</evidence>
<dbReference type="Gene3D" id="3.30.40.10">
    <property type="entry name" value="Zinc/RING finger domain, C3HC4 (zinc finger)"/>
    <property type="match status" value="1"/>
</dbReference>
<reference evidence="9" key="3">
    <citation type="submission" date="2025-04" db="UniProtKB">
        <authorList>
            <consortium name="RefSeq"/>
        </authorList>
    </citation>
    <scope>IDENTIFICATION</scope>
    <source>
        <strain evidence="9">CBS 304.34</strain>
    </source>
</reference>
<dbReference type="InterPro" id="IPR039903">
    <property type="entry name" value="Zswim2"/>
</dbReference>
<evidence type="ECO:0000259" key="6">
    <source>
        <dbReference type="PROSITE" id="PS50089"/>
    </source>
</evidence>
<organism evidence="7">
    <name type="scientific">Mytilinidion resinicola</name>
    <dbReference type="NCBI Taxonomy" id="574789"/>
    <lineage>
        <taxon>Eukaryota</taxon>
        <taxon>Fungi</taxon>
        <taxon>Dikarya</taxon>
        <taxon>Ascomycota</taxon>
        <taxon>Pezizomycotina</taxon>
        <taxon>Dothideomycetes</taxon>
        <taxon>Pleosporomycetidae</taxon>
        <taxon>Mytilinidiales</taxon>
        <taxon>Mytilinidiaceae</taxon>
        <taxon>Mytilinidion</taxon>
    </lineage>
</organism>
<dbReference type="GeneID" id="54454414"/>
<feature type="compositionally biased region" description="Basic and acidic residues" evidence="5">
    <location>
        <begin position="80"/>
        <end position="97"/>
    </location>
</feature>
<dbReference type="Proteomes" id="UP000504636">
    <property type="component" value="Unplaced"/>
</dbReference>
<accession>A0A6A6Z088</accession>
<dbReference type="GO" id="GO:0008270">
    <property type="term" value="F:zinc ion binding"/>
    <property type="evidence" value="ECO:0007669"/>
    <property type="project" value="UniProtKB-KW"/>
</dbReference>
<dbReference type="AlphaFoldDB" id="A0A6A6Z088"/>